<dbReference type="AlphaFoldDB" id="A0A0C3PLF2"/>
<dbReference type="HOGENOM" id="CLU_000288_138_0_1"/>
<dbReference type="Pfam" id="PF06985">
    <property type="entry name" value="HET"/>
    <property type="match status" value="1"/>
</dbReference>
<feature type="domain" description="Heterokaryon incompatibility" evidence="1">
    <location>
        <begin position="14"/>
        <end position="118"/>
    </location>
</feature>
<name>A0A0C3PLF2_PISTI</name>
<gene>
    <name evidence="2" type="ORF">M404DRAFT_58042</name>
</gene>
<dbReference type="OrthoDB" id="2672031at2759"/>
<dbReference type="Proteomes" id="UP000054217">
    <property type="component" value="Unassembled WGS sequence"/>
</dbReference>
<reference evidence="3" key="2">
    <citation type="submission" date="2015-01" db="EMBL/GenBank/DDBJ databases">
        <title>Evolutionary Origins and Diversification of the Mycorrhizal Mutualists.</title>
        <authorList>
            <consortium name="DOE Joint Genome Institute"/>
            <consortium name="Mycorrhizal Genomics Consortium"/>
            <person name="Kohler A."/>
            <person name="Kuo A."/>
            <person name="Nagy L.G."/>
            <person name="Floudas D."/>
            <person name="Copeland A."/>
            <person name="Barry K.W."/>
            <person name="Cichocki N."/>
            <person name="Veneault-Fourrey C."/>
            <person name="LaButti K."/>
            <person name="Lindquist E.A."/>
            <person name="Lipzen A."/>
            <person name="Lundell T."/>
            <person name="Morin E."/>
            <person name="Murat C."/>
            <person name="Riley R."/>
            <person name="Ohm R."/>
            <person name="Sun H."/>
            <person name="Tunlid A."/>
            <person name="Henrissat B."/>
            <person name="Grigoriev I.V."/>
            <person name="Hibbett D.S."/>
            <person name="Martin F."/>
        </authorList>
    </citation>
    <scope>NUCLEOTIDE SEQUENCE [LARGE SCALE GENOMIC DNA]</scope>
    <source>
        <strain evidence="3">Marx 270</strain>
    </source>
</reference>
<dbReference type="EMBL" id="KN831944">
    <property type="protein sequence ID" value="KIO15120.1"/>
    <property type="molecule type" value="Genomic_DNA"/>
</dbReference>
<dbReference type="InterPro" id="IPR010730">
    <property type="entry name" value="HET"/>
</dbReference>
<protein>
    <recommendedName>
        <fullName evidence="1">Heterokaryon incompatibility domain-containing protein</fullName>
    </recommendedName>
</protein>
<evidence type="ECO:0000313" key="3">
    <source>
        <dbReference type="Proteomes" id="UP000054217"/>
    </source>
</evidence>
<evidence type="ECO:0000259" key="1">
    <source>
        <dbReference type="Pfam" id="PF06985"/>
    </source>
</evidence>
<evidence type="ECO:0000313" key="2">
    <source>
        <dbReference type="EMBL" id="KIO15120.1"/>
    </source>
</evidence>
<feature type="non-terminal residue" evidence="2">
    <location>
        <position position="1"/>
    </location>
</feature>
<reference evidence="2 3" key="1">
    <citation type="submission" date="2014-04" db="EMBL/GenBank/DDBJ databases">
        <authorList>
            <consortium name="DOE Joint Genome Institute"/>
            <person name="Kuo A."/>
            <person name="Kohler A."/>
            <person name="Costa M.D."/>
            <person name="Nagy L.G."/>
            <person name="Floudas D."/>
            <person name="Copeland A."/>
            <person name="Barry K.W."/>
            <person name="Cichocki N."/>
            <person name="Veneault-Fourrey C."/>
            <person name="LaButti K."/>
            <person name="Lindquist E.A."/>
            <person name="Lipzen A."/>
            <person name="Lundell T."/>
            <person name="Morin E."/>
            <person name="Murat C."/>
            <person name="Sun H."/>
            <person name="Tunlid A."/>
            <person name="Henrissat B."/>
            <person name="Grigoriev I.V."/>
            <person name="Hibbett D.S."/>
            <person name="Martin F."/>
            <person name="Nordberg H.P."/>
            <person name="Cantor M.N."/>
            <person name="Hua S.X."/>
        </authorList>
    </citation>
    <scope>NUCLEOTIDE SEQUENCE [LARGE SCALE GENOMIC DNA]</scope>
    <source>
        <strain evidence="2 3">Marx 270</strain>
    </source>
</reference>
<dbReference type="STRING" id="870435.A0A0C3PLF2"/>
<keyword evidence="3" id="KW-1185">Reference proteome</keyword>
<proteinExistence type="predicted"/>
<dbReference type="InParanoid" id="A0A0C3PLF2"/>
<sequence length="245" mass="28458">LEEFYGPDLAEKKYAILSHCWGVEKQGEKEVSYKEMKKLLFIGEGKRKEIRGRTGYKKIVDTCKQAQKDDLKWAWIDTCCIDKTSSSELSEAINSMYQWYENATSCYVYLHDTAGNSWTNRRDSPTIPKWFTRGWTLQELVAPKVVHFFDQRWEPIGDRTQLADILSEITRIPQHILKNEPDFERPGVAQIMSWAADRTTTREEDRAYSLLGLLGVHMPLLYGEGKNAFRRLQLEIIRTSNPSTL</sequence>
<dbReference type="PANTHER" id="PTHR10622">
    <property type="entry name" value="HET DOMAIN-CONTAINING PROTEIN"/>
    <property type="match status" value="1"/>
</dbReference>
<dbReference type="PANTHER" id="PTHR10622:SF10">
    <property type="entry name" value="HET DOMAIN-CONTAINING PROTEIN"/>
    <property type="match status" value="1"/>
</dbReference>
<accession>A0A0C3PLF2</accession>
<organism evidence="2 3">
    <name type="scientific">Pisolithus tinctorius Marx 270</name>
    <dbReference type="NCBI Taxonomy" id="870435"/>
    <lineage>
        <taxon>Eukaryota</taxon>
        <taxon>Fungi</taxon>
        <taxon>Dikarya</taxon>
        <taxon>Basidiomycota</taxon>
        <taxon>Agaricomycotina</taxon>
        <taxon>Agaricomycetes</taxon>
        <taxon>Agaricomycetidae</taxon>
        <taxon>Boletales</taxon>
        <taxon>Sclerodermatineae</taxon>
        <taxon>Pisolithaceae</taxon>
        <taxon>Pisolithus</taxon>
    </lineage>
</organism>
<feature type="non-terminal residue" evidence="2">
    <location>
        <position position="245"/>
    </location>
</feature>